<comment type="caution">
    <text evidence="2">The sequence shown here is derived from an EMBL/GenBank/DDBJ whole genome shotgun (WGS) entry which is preliminary data.</text>
</comment>
<dbReference type="Proteomes" id="UP000594638">
    <property type="component" value="Unassembled WGS sequence"/>
</dbReference>
<evidence type="ECO:0000313" key="3">
    <source>
        <dbReference type="Proteomes" id="UP000594638"/>
    </source>
</evidence>
<keyword evidence="3" id="KW-1185">Reference proteome</keyword>
<dbReference type="Gramene" id="OE9A065404T1">
    <property type="protein sequence ID" value="OE9A065404C1"/>
    <property type="gene ID" value="OE9A065404"/>
</dbReference>
<sequence length="247" mass="28181">MVNAATVEAKDVPNVENSQREVGPRATERERQREEKGVSSTSPEPTLQSDTSLKGLEAGRSPEECLHREGIARLENRGHQLEILELKDWENSLLDFLPPSQVGISLEKTSELMQEGTATDHRWNFNVLAAPFSVFSESVKERKRLKPQDMDQNMELAQWNRSVIKWLNELALATPELTLTFEIPTKYDVIGIDTKNGKHHEELWKFANQINKLEVPSFNGEDPKTNEFLDRKKREAVAIYLDGEVVM</sequence>
<proteinExistence type="predicted"/>
<feature type="compositionally biased region" description="Basic and acidic residues" evidence="1">
    <location>
        <begin position="8"/>
        <end position="37"/>
    </location>
</feature>
<accession>A0A8S0SL95</accession>
<evidence type="ECO:0000256" key="1">
    <source>
        <dbReference type="SAM" id="MobiDB-lite"/>
    </source>
</evidence>
<gene>
    <name evidence="2" type="ORF">OLEA9_A065404</name>
</gene>
<feature type="compositionally biased region" description="Polar residues" evidence="1">
    <location>
        <begin position="38"/>
        <end position="52"/>
    </location>
</feature>
<organism evidence="2 3">
    <name type="scientific">Olea europaea subsp. europaea</name>
    <dbReference type="NCBI Taxonomy" id="158383"/>
    <lineage>
        <taxon>Eukaryota</taxon>
        <taxon>Viridiplantae</taxon>
        <taxon>Streptophyta</taxon>
        <taxon>Embryophyta</taxon>
        <taxon>Tracheophyta</taxon>
        <taxon>Spermatophyta</taxon>
        <taxon>Magnoliopsida</taxon>
        <taxon>eudicotyledons</taxon>
        <taxon>Gunneridae</taxon>
        <taxon>Pentapetalae</taxon>
        <taxon>asterids</taxon>
        <taxon>lamiids</taxon>
        <taxon>Lamiales</taxon>
        <taxon>Oleaceae</taxon>
        <taxon>Oleeae</taxon>
        <taxon>Olea</taxon>
    </lineage>
</organism>
<feature type="region of interest" description="Disordered" evidence="1">
    <location>
        <begin position="1"/>
        <end position="61"/>
    </location>
</feature>
<dbReference type="EMBL" id="CACTIH010005446">
    <property type="protein sequence ID" value="CAA2993162.1"/>
    <property type="molecule type" value="Genomic_DNA"/>
</dbReference>
<evidence type="ECO:0000313" key="2">
    <source>
        <dbReference type="EMBL" id="CAA2993162.1"/>
    </source>
</evidence>
<reference evidence="2 3" key="1">
    <citation type="submission" date="2019-12" db="EMBL/GenBank/DDBJ databases">
        <authorList>
            <person name="Alioto T."/>
            <person name="Alioto T."/>
            <person name="Gomez Garrido J."/>
        </authorList>
    </citation>
    <scope>NUCLEOTIDE SEQUENCE [LARGE SCALE GENOMIC DNA]</scope>
</reference>
<protein>
    <submittedName>
        <fullName evidence="2">Uncharacterized protein</fullName>
    </submittedName>
</protein>
<name>A0A8S0SL95_OLEEU</name>
<dbReference type="AlphaFoldDB" id="A0A8S0SL95"/>